<feature type="domain" description="VTT" evidence="7">
    <location>
        <begin position="39"/>
        <end position="156"/>
    </location>
</feature>
<evidence type="ECO:0000313" key="8">
    <source>
        <dbReference type="EMBL" id="EHJ58239.1"/>
    </source>
</evidence>
<dbReference type="EMBL" id="AGFM01000093">
    <property type="protein sequence ID" value="EHJ58239.1"/>
    <property type="molecule type" value="Genomic_DNA"/>
</dbReference>
<protein>
    <recommendedName>
        <fullName evidence="6">TVP38/TMEM64 family membrane protein</fullName>
    </recommendedName>
</protein>
<keyword evidence="2 6" id="KW-1003">Cell membrane</keyword>
<dbReference type="PANTHER" id="PTHR12677">
    <property type="entry name" value="GOLGI APPARATUS MEMBRANE PROTEIN TVP38-RELATED"/>
    <property type="match status" value="1"/>
</dbReference>
<comment type="similarity">
    <text evidence="6">Belongs to the TVP38/TMEM64 family.</text>
</comment>
<dbReference type="AlphaFoldDB" id="G6EKD6"/>
<feature type="transmembrane region" description="Helical" evidence="6">
    <location>
        <begin position="58"/>
        <end position="80"/>
    </location>
</feature>
<keyword evidence="5 6" id="KW-0472">Membrane</keyword>
<dbReference type="RefSeq" id="WP_007015714.1">
    <property type="nucleotide sequence ID" value="NZ_AGFM01000093.1"/>
</dbReference>
<feature type="transmembrane region" description="Helical" evidence="6">
    <location>
        <begin position="137"/>
        <end position="159"/>
    </location>
</feature>
<comment type="subcellular location">
    <subcellularLocation>
        <location evidence="1 6">Cell membrane</location>
        <topology evidence="1 6">Multi-pass membrane protein</topology>
    </subcellularLocation>
</comment>
<reference evidence="8 9" key="1">
    <citation type="journal article" date="2012" name="J. Bacteriol.">
        <title>Genome sequence of benzo(a)pyrene-degrading bacterium Novosphingobium pentaromativorans US6-1.</title>
        <authorList>
            <person name="Luo Y.R."/>
            <person name="Kang S.G."/>
            <person name="Kim S.J."/>
            <person name="Kim M.R."/>
            <person name="Li N."/>
            <person name="Lee J.H."/>
            <person name="Kwon K.K."/>
        </authorList>
    </citation>
    <scope>NUCLEOTIDE SEQUENCE [LARGE SCALE GENOMIC DNA]</scope>
    <source>
        <strain evidence="8 9">US6-1</strain>
    </source>
</reference>
<dbReference type="PANTHER" id="PTHR12677:SF59">
    <property type="entry name" value="GOLGI APPARATUS MEMBRANE PROTEIN TVP38-RELATED"/>
    <property type="match status" value="1"/>
</dbReference>
<sequence length="202" mass="21810">MLAARLIVHEWSAHLQIFMAGNWWAFALGQTLVAACGILPASIIAAMAGALLGFGPGLAISAVSTMLGGWIAFALSRTALRRWITPILQRHASFSRLDHAMTCEGWRMVTLLRISPVMPFALTSYGLGLTRISQRDFLAGTLASLPSLAGYVALGALGKEGLRLEDAGLDVWRWVMLLAGAGVVLYCLYRLRKIMTRLVAAV</sequence>
<evidence type="ECO:0000256" key="5">
    <source>
        <dbReference type="ARBA" id="ARBA00023136"/>
    </source>
</evidence>
<keyword evidence="4 6" id="KW-1133">Transmembrane helix</keyword>
<dbReference type="Pfam" id="PF09335">
    <property type="entry name" value="VTT_dom"/>
    <property type="match status" value="1"/>
</dbReference>
<evidence type="ECO:0000256" key="1">
    <source>
        <dbReference type="ARBA" id="ARBA00004651"/>
    </source>
</evidence>
<comment type="caution">
    <text evidence="6">Lacks conserved residue(s) required for the propagation of feature annotation.</text>
</comment>
<evidence type="ECO:0000313" key="9">
    <source>
        <dbReference type="Proteomes" id="UP000004030"/>
    </source>
</evidence>
<keyword evidence="9" id="KW-1185">Reference proteome</keyword>
<dbReference type="GO" id="GO:0005886">
    <property type="term" value="C:plasma membrane"/>
    <property type="evidence" value="ECO:0007669"/>
    <property type="project" value="UniProtKB-SubCell"/>
</dbReference>
<keyword evidence="3 6" id="KW-0812">Transmembrane</keyword>
<evidence type="ECO:0000259" key="7">
    <source>
        <dbReference type="Pfam" id="PF09335"/>
    </source>
</evidence>
<dbReference type="InterPro" id="IPR015414">
    <property type="entry name" value="TMEM64"/>
</dbReference>
<evidence type="ECO:0000256" key="6">
    <source>
        <dbReference type="RuleBase" id="RU366058"/>
    </source>
</evidence>
<gene>
    <name evidence="8" type="ORF">NSU_4807</name>
</gene>
<evidence type="ECO:0000256" key="2">
    <source>
        <dbReference type="ARBA" id="ARBA00022475"/>
    </source>
</evidence>
<dbReference type="InterPro" id="IPR032816">
    <property type="entry name" value="VTT_dom"/>
</dbReference>
<accession>G6EKD6</accession>
<proteinExistence type="inferred from homology"/>
<evidence type="ECO:0000256" key="3">
    <source>
        <dbReference type="ARBA" id="ARBA00022692"/>
    </source>
</evidence>
<evidence type="ECO:0000256" key="4">
    <source>
        <dbReference type="ARBA" id="ARBA00022989"/>
    </source>
</evidence>
<dbReference type="eggNOG" id="COG0398">
    <property type="taxonomic scope" value="Bacteria"/>
</dbReference>
<feature type="transmembrane region" description="Helical" evidence="6">
    <location>
        <begin position="171"/>
        <end position="189"/>
    </location>
</feature>
<name>G6EKD6_9SPHN</name>
<comment type="caution">
    <text evidence="8">The sequence shown here is derived from an EMBL/GenBank/DDBJ whole genome shotgun (WGS) entry which is preliminary data.</text>
</comment>
<organism evidence="8 9">
    <name type="scientific">Novosphingobium pentaromativorans US6-1</name>
    <dbReference type="NCBI Taxonomy" id="1088721"/>
    <lineage>
        <taxon>Bacteria</taxon>
        <taxon>Pseudomonadati</taxon>
        <taxon>Pseudomonadota</taxon>
        <taxon>Alphaproteobacteria</taxon>
        <taxon>Sphingomonadales</taxon>
        <taxon>Sphingomonadaceae</taxon>
        <taxon>Novosphingobium</taxon>
    </lineage>
</organism>
<dbReference type="PATRIC" id="fig|1088721.3.peg.4720"/>
<feature type="transmembrane region" description="Helical" evidence="6">
    <location>
        <begin position="21"/>
        <end position="52"/>
    </location>
</feature>
<dbReference type="Proteomes" id="UP000004030">
    <property type="component" value="Unassembled WGS sequence"/>
</dbReference>